<evidence type="ECO:0000256" key="7">
    <source>
        <dbReference type="ARBA" id="ARBA00023014"/>
    </source>
</evidence>
<dbReference type="OrthoDB" id="53358at2157"/>
<dbReference type="InterPro" id="IPR000510">
    <property type="entry name" value="Nase/OxRdtase_comp1"/>
</dbReference>
<dbReference type="CDD" id="cd01967">
    <property type="entry name" value="Nitrogenase_MoFe_alpha_like"/>
    <property type="match status" value="1"/>
</dbReference>
<dbReference type="PROSITE" id="PS51026">
    <property type="entry name" value="NIFH_FRXC_3"/>
    <property type="match status" value="1"/>
</dbReference>
<dbReference type="SUPFAM" id="SSF53807">
    <property type="entry name" value="Helical backbone' metal receptor"/>
    <property type="match status" value="1"/>
</dbReference>
<evidence type="ECO:0000256" key="6">
    <source>
        <dbReference type="ARBA" id="ARBA00023004"/>
    </source>
</evidence>
<accession>Q2FLM7</accession>
<dbReference type="Gene3D" id="3.40.50.1980">
    <property type="entry name" value="Nitrogenase molybdenum iron protein domain"/>
    <property type="match status" value="1"/>
</dbReference>
<organism evidence="10 11">
    <name type="scientific">Methanospirillum hungatei JF-1 (strain ATCC 27890 / DSM 864 / NBRC 100397 / JF-1)</name>
    <dbReference type="NCBI Taxonomy" id="323259"/>
    <lineage>
        <taxon>Archaea</taxon>
        <taxon>Methanobacteriati</taxon>
        <taxon>Methanobacteriota</taxon>
        <taxon>Stenosarchaea group</taxon>
        <taxon>Methanomicrobia</taxon>
        <taxon>Methanomicrobiales</taxon>
        <taxon>Methanospirillaceae</taxon>
        <taxon>Methanospirillum</taxon>
    </lineage>
</organism>
<name>Q2FLM7_METHJ</name>
<dbReference type="InterPro" id="IPR027417">
    <property type="entry name" value="P-loop_NTPase"/>
</dbReference>
<dbReference type="SUPFAM" id="SSF52540">
    <property type="entry name" value="P-loop containing nucleoside triphosphate hydrolases"/>
    <property type="match status" value="1"/>
</dbReference>
<dbReference type="PANTHER" id="PTHR42864">
    <property type="entry name" value="LIGHT-INDEPENDENT PROTOCHLOROPHYLLIDE REDUCTASE IRON-SULFUR ATP-BINDING PROTEIN"/>
    <property type="match status" value="1"/>
</dbReference>
<dbReference type="InterPro" id="IPR030655">
    <property type="entry name" value="NifH/chlL_CS"/>
</dbReference>
<dbReference type="STRING" id="323259.Mhun_0280"/>
<dbReference type="PRINTS" id="PR00091">
    <property type="entry name" value="NITROGNASEII"/>
</dbReference>
<evidence type="ECO:0000256" key="5">
    <source>
        <dbReference type="ARBA" id="ARBA00022840"/>
    </source>
</evidence>
<keyword evidence="6 8" id="KW-0408">Iron</keyword>
<keyword evidence="4 8" id="KW-0547">Nucleotide-binding</keyword>
<dbReference type="GO" id="GO:0046872">
    <property type="term" value="F:metal ion binding"/>
    <property type="evidence" value="ECO:0007669"/>
    <property type="project" value="UniProtKB-KW"/>
</dbReference>
<keyword evidence="7 8" id="KW-0411">Iron-sulfur</keyword>
<evidence type="ECO:0000256" key="1">
    <source>
        <dbReference type="ARBA" id="ARBA00001966"/>
    </source>
</evidence>
<dbReference type="AlphaFoldDB" id="Q2FLM7"/>
<proteinExistence type="inferred from homology"/>
<evidence type="ECO:0000256" key="2">
    <source>
        <dbReference type="ARBA" id="ARBA00005504"/>
    </source>
</evidence>
<comment type="cofactor">
    <cofactor evidence="1">
        <name>[4Fe-4S] cluster</name>
        <dbReference type="ChEBI" id="CHEBI:49883"/>
    </cofactor>
</comment>
<dbReference type="GO" id="GO:0051539">
    <property type="term" value="F:4 iron, 4 sulfur cluster binding"/>
    <property type="evidence" value="ECO:0007669"/>
    <property type="project" value="UniProtKB-KW"/>
</dbReference>
<dbReference type="PROSITE" id="PS00692">
    <property type="entry name" value="NIFH_FRXC_2"/>
    <property type="match status" value="1"/>
</dbReference>
<reference evidence="11" key="1">
    <citation type="journal article" date="2016" name="Stand. Genomic Sci.">
        <title>Complete genome sequence of Methanospirillum hungatei type strain JF1.</title>
        <authorList>
            <person name="Gunsalus R.P."/>
            <person name="Cook L.E."/>
            <person name="Crable B."/>
            <person name="Rohlin L."/>
            <person name="McDonald E."/>
            <person name="Mouttaki H."/>
            <person name="Sieber J.R."/>
            <person name="Poweleit N."/>
            <person name="Zhou H."/>
            <person name="Lapidus A.L."/>
            <person name="Daligault H.E."/>
            <person name="Land M."/>
            <person name="Gilna P."/>
            <person name="Ivanova N."/>
            <person name="Kyrpides N."/>
            <person name="Culley D.E."/>
            <person name="McInerney M.J."/>
        </authorList>
    </citation>
    <scope>NUCLEOTIDE SEQUENCE [LARGE SCALE GENOMIC DNA]</scope>
    <source>
        <strain evidence="11">ATCC 27890 / DSM 864 / NBRC 100397 / JF-1</strain>
    </source>
</reference>
<dbReference type="Proteomes" id="UP000001941">
    <property type="component" value="Chromosome"/>
</dbReference>
<dbReference type="CDD" id="cd02040">
    <property type="entry name" value="NifH"/>
    <property type="match status" value="1"/>
</dbReference>
<dbReference type="EMBL" id="CP000254">
    <property type="protein sequence ID" value="ABD40051.1"/>
    <property type="molecule type" value="Genomic_DNA"/>
</dbReference>
<evidence type="ECO:0000313" key="11">
    <source>
        <dbReference type="Proteomes" id="UP000001941"/>
    </source>
</evidence>
<dbReference type="InterPro" id="IPR000392">
    <property type="entry name" value="NifH/frxC"/>
</dbReference>
<keyword evidence="5 8" id="KW-0067">ATP-binding</keyword>
<evidence type="ECO:0000313" key="10">
    <source>
        <dbReference type="EMBL" id="ABD40051.1"/>
    </source>
</evidence>
<dbReference type="Gene3D" id="3.40.50.300">
    <property type="entry name" value="P-loop containing nucleotide triphosphate hydrolases"/>
    <property type="match status" value="1"/>
</dbReference>
<dbReference type="PROSITE" id="PS00746">
    <property type="entry name" value="NIFH_FRXC_1"/>
    <property type="match status" value="1"/>
</dbReference>
<evidence type="ECO:0000256" key="3">
    <source>
        <dbReference type="ARBA" id="ARBA00022723"/>
    </source>
</evidence>
<dbReference type="HOGENOM" id="CLU_378090_0_0_2"/>
<comment type="similarity">
    <text evidence="2 8">Belongs to the NifH/BchL/ChlL family.</text>
</comment>
<dbReference type="PANTHER" id="PTHR42864:SF2">
    <property type="entry name" value="LIGHT-INDEPENDENT PROTOCHLOROPHYLLIDE REDUCTASE IRON-SULFUR ATP-BINDING PROTEIN"/>
    <property type="match status" value="1"/>
</dbReference>
<evidence type="ECO:0000256" key="8">
    <source>
        <dbReference type="RuleBase" id="RU003688"/>
    </source>
</evidence>
<evidence type="ECO:0000256" key="4">
    <source>
        <dbReference type="ARBA" id="ARBA00022741"/>
    </source>
</evidence>
<dbReference type="InParanoid" id="Q2FLM7"/>
<dbReference type="GO" id="GO:0016491">
    <property type="term" value="F:oxidoreductase activity"/>
    <property type="evidence" value="ECO:0007669"/>
    <property type="project" value="UniProtKB-KW"/>
</dbReference>
<dbReference type="Pfam" id="PF00148">
    <property type="entry name" value="Oxidored_nitro"/>
    <property type="match status" value="1"/>
</dbReference>
<sequence>MKYNNTDGPISRIAVYGKGGIGKSTISANISAALADEGYSVLHIGCDPKHDSTRTLLGELHTHTVTDFFRTSKIQTDYSDLIRIGYNGIACIEAGGPEPGVGCAGRGILSTFEILKRMETDSSRYTYTIYDVLGDVVCGGFAVPLRHGYADLILIVTSGEYMSLYAANNILRGIHNFDGNIKRIGGIIYNSRGGAEEDEQVRKFSVAVSLPILVKIPRSEIFLTAERHSKTVVAAFPNSQETVLFRKLISEFFSTKNPIPRYRAHPLEVMELESLILGRDISGYTSPSHQVPVNFRPITNDTDNGTVHCTIPQKPSLFGCAFAGAIAVLSQIQDASIIAHCPSSCAHIVSNLLVSSQNRDRDKSADYGKQTSFSFIHTGMDEKMMVFGGIEGLKKTIIKSVESGNRVIFIVSGCTPGITGDDIVGCASEMSQNLGIPIIPVSVNGIGEGDFSAGIMAGYHASLQLVKQEAGKNERSVILVGEKILANNTTANFNELSQYLSTLDIQVSCRFLAYTSVNEVQSMSEQSLILPVSSDKITLEISKIISEKTGSEIFNHAFPYTFNETVRWIQDLADRFRIQDKGSALIARNEKIYRKEIALIMLMTAGKRVIIASSGPDISWVLEAVRECGMEIIRAGYFSSPYTTKNNQKESEPSIVMDYTPDALYDDIKTYRPDLVLTTIWLDYKKADVRYGMIPFCPNVGFFGALSSMKHWASILSGPVREGWRNDL</sequence>
<dbReference type="eggNOG" id="arCOG00590">
    <property type="taxonomic scope" value="Archaea"/>
</dbReference>
<dbReference type="EnsemblBacteria" id="ABD40051">
    <property type="protein sequence ID" value="ABD40051"/>
    <property type="gene ID" value="Mhun_0280"/>
</dbReference>
<gene>
    <name evidence="10" type="ordered locus">Mhun_0280</name>
</gene>
<dbReference type="RefSeq" id="WP_011447346.1">
    <property type="nucleotide sequence ID" value="NC_007796.1"/>
</dbReference>
<feature type="domain" description="Nitrogenase/oxidoreductase component 1" evidence="9">
    <location>
        <begin position="320"/>
        <end position="716"/>
    </location>
</feature>
<dbReference type="KEGG" id="mhu:Mhun_0280"/>
<keyword evidence="11" id="KW-1185">Reference proteome</keyword>
<protein>
    <submittedName>
        <fullName evidence="10">NifH/frxC</fullName>
    </submittedName>
</protein>
<evidence type="ECO:0000259" key="9">
    <source>
        <dbReference type="Pfam" id="PF00148"/>
    </source>
</evidence>
<dbReference type="Pfam" id="PF00142">
    <property type="entry name" value="Fer4_NifH"/>
    <property type="match status" value="1"/>
</dbReference>
<dbReference type="GeneID" id="3922671"/>
<dbReference type="GO" id="GO:0005524">
    <property type="term" value="F:ATP binding"/>
    <property type="evidence" value="ECO:0007669"/>
    <property type="project" value="UniProtKB-KW"/>
</dbReference>
<keyword evidence="3 8" id="KW-0479">Metal-binding</keyword>
<keyword evidence="8" id="KW-0560">Oxidoreductase</keyword>
<dbReference type="Gene3D" id="3.40.50.12380">
    <property type="entry name" value="Nitrogenase MoFe cofactor biosynthesis protein NifE, C-terminal"/>
    <property type="match status" value="1"/>
</dbReference>
<keyword evidence="8" id="KW-0004">4Fe-4S</keyword>